<dbReference type="Gene3D" id="2.40.30.10">
    <property type="entry name" value="Translation factors"/>
    <property type="match status" value="1"/>
</dbReference>
<evidence type="ECO:0000256" key="6">
    <source>
        <dbReference type="ARBA" id="ARBA00035243"/>
    </source>
</evidence>
<dbReference type="InterPro" id="IPR000597">
    <property type="entry name" value="Ribosomal_uL3"/>
</dbReference>
<dbReference type="Proteomes" id="UP000534294">
    <property type="component" value="Unassembled WGS sequence"/>
</dbReference>
<comment type="subunit">
    <text evidence="7 9">Part of the 50S ribosomal subunit. Forms a cluster with proteins L14 and L19.</text>
</comment>
<dbReference type="RefSeq" id="WP_184212385.1">
    <property type="nucleotide sequence ID" value="NZ_JACHIF010000011.1"/>
</dbReference>
<dbReference type="InterPro" id="IPR019926">
    <property type="entry name" value="Ribosomal_uL3_CS"/>
</dbReference>
<dbReference type="NCBIfam" id="TIGR03625">
    <property type="entry name" value="L3_bact"/>
    <property type="match status" value="1"/>
</dbReference>
<keyword evidence="4 7" id="KW-0689">Ribosomal protein</keyword>
<dbReference type="PANTHER" id="PTHR11229">
    <property type="entry name" value="50S RIBOSOMAL PROTEIN L3"/>
    <property type="match status" value="1"/>
</dbReference>
<keyword evidence="5 7" id="KW-0687">Ribonucleoprotein</keyword>
<dbReference type="SUPFAM" id="SSF50447">
    <property type="entry name" value="Translation proteins"/>
    <property type="match status" value="1"/>
</dbReference>
<evidence type="ECO:0000256" key="9">
    <source>
        <dbReference type="RuleBase" id="RU003906"/>
    </source>
</evidence>
<dbReference type="InterPro" id="IPR009000">
    <property type="entry name" value="Transl_B-barrel_sf"/>
</dbReference>
<evidence type="ECO:0000256" key="7">
    <source>
        <dbReference type="HAMAP-Rule" id="MF_01325"/>
    </source>
</evidence>
<keyword evidence="2 7" id="KW-0699">rRNA-binding</keyword>
<evidence type="ECO:0000256" key="8">
    <source>
        <dbReference type="RuleBase" id="RU003905"/>
    </source>
</evidence>
<dbReference type="Pfam" id="PF00297">
    <property type="entry name" value="Ribosomal_L3"/>
    <property type="match status" value="1"/>
</dbReference>
<evidence type="ECO:0000256" key="2">
    <source>
        <dbReference type="ARBA" id="ARBA00022730"/>
    </source>
</evidence>
<dbReference type="PANTHER" id="PTHR11229:SF16">
    <property type="entry name" value="LARGE RIBOSOMAL SUBUNIT PROTEIN UL3C"/>
    <property type="match status" value="1"/>
</dbReference>
<evidence type="ECO:0000313" key="10">
    <source>
        <dbReference type="EMBL" id="MBB5040036.1"/>
    </source>
</evidence>
<dbReference type="GO" id="GO:0019843">
    <property type="term" value="F:rRNA binding"/>
    <property type="evidence" value="ECO:0007669"/>
    <property type="project" value="UniProtKB-UniRule"/>
</dbReference>
<name>A0A7W7YPL9_9BACT</name>
<dbReference type="FunFam" id="2.40.30.10:FF:000004">
    <property type="entry name" value="50S ribosomal protein L3"/>
    <property type="match status" value="1"/>
</dbReference>
<evidence type="ECO:0000256" key="3">
    <source>
        <dbReference type="ARBA" id="ARBA00022884"/>
    </source>
</evidence>
<dbReference type="GO" id="GO:0006412">
    <property type="term" value="P:translation"/>
    <property type="evidence" value="ECO:0007669"/>
    <property type="project" value="UniProtKB-UniRule"/>
</dbReference>
<dbReference type="PROSITE" id="PS00474">
    <property type="entry name" value="RIBOSOMAL_L3"/>
    <property type="match status" value="1"/>
</dbReference>
<accession>A0A7W7YPL9</accession>
<sequence>MSLGLIGKKIGMTKVYTDKGEAIAVTVVDVSGNALVQVKQASGKDGYSAVQLGYDDQKESRMTKPVLGHFKKHGVAPKRIIKEFRVTSDDQLPAADAKIDASLFSPGQWVDVIGTTKGKGFQGVVKRWNFAGQPQTHGSMMHRRPGSIGCRLTPGLVWKNQKMPGHDGVDRVTTQNLKVIQSRPEEGVLLISGAIPGNKGSIVVVRPAKKKLAPAK</sequence>
<evidence type="ECO:0000256" key="5">
    <source>
        <dbReference type="ARBA" id="ARBA00023274"/>
    </source>
</evidence>
<evidence type="ECO:0000313" key="11">
    <source>
        <dbReference type="Proteomes" id="UP000534294"/>
    </source>
</evidence>
<organism evidence="10 11">
    <name type="scientific">Prosthecobacter dejongeii</name>
    <dbReference type="NCBI Taxonomy" id="48465"/>
    <lineage>
        <taxon>Bacteria</taxon>
        <taxon>Pseudomonadati</taxon>
        <taxon>Verrucomicrobiota</taxon>
        <taxon>Verrucomicrobiia</taxon>
        <taxon>Verrucomicrobiales</taxon>
        <taxon>Verrucomicrobiaceae</taxon>
        <taxon>Prosthecobacter</taxon>
    </lineage>
</organism>
<gene>
    <name evidence="7" type="primary">rplC</name>
    <name evidence="10" type="ORF">HNQ64_004315</name>
</gene>
<comment type="similarity">
    <text evidence="1 7 8">Belongs to the universal ribosomal protein uL3 family.</text>
</comment>
<keyword evidence="11" id="KW-1185">Reference proteome</keyword>
<keyword evidence="3 7" id="KW-0694">RNA-binding</keyword>
<protein>
    <recommendedName>
        <fullName evidence="6 7">Large ribosomal subunit protein uL3</fullName>
    </recommendedName>
</protein>
<dbReference type="GO" id="GO:0003735">
    <property type="term" value="F:structural constituent of ribosome"/>
    <property type="evidence" value="ECO:0007669"/>
    <property type="project" value="UniProtKB-UniRule"/>
</dbReference>
<comment type="caution">
    <text evidence="10">The sequence shown here is derived from an EMBL/GenBank/DDBJ whole genome shotgun (WGS) entry which is preliminary data.</text>
</comment>
<evidence type="ECO:0000256" key="4">
    <source>
        <dbReference type="ARBA" id="ARBA00022980"/>
    </source>
</evidence>
<proteinExistence type="inferred from homology"/>
<dbReference type="FunFam" id="3.30.160.810:FF:000001">
    <property type="entry name" value="50S ribosomal protein L3"/>
    <property type="match status" value="1"/>
</dbReference>
<dbReference type="GO" id="GO:0022625">
    <property type="term" value="C:cytosolic large ribosomal subunit"/>
    <property type="evidence" value="ECO:0007669"/>
    <property type="project" value="TreeGrafter"/>
</dbReference>
<dbReference type="EMBL" id="JACHIF010000011">
    <property type="protein sequence ID" value="MBB5040036.1"/>
    <property type="molecule type" value="Genomic_DNA"/>
</dbReference>
<dbReference type="InterPro" id="IPR019927">
    <property type="entry name" value="Ribosomal_uL3_bac/org-type"/>
</dbReference>
<comment type="function">
    <text evidence="7 9">One of the primary rRNA binding proteins, it binds directly near the 3'-end of the 23S rRNA, where it nucleates assembly of the 50S subunit.</text>
</comment>
<dbReference type="Gene3D" id="3.30.160.810">
    <property type="match status" value="1"/>
</dbReference>
<dbReference type="HAMAP" id="MF_01325_B">
    <property type="entry name" value="Ribosomal_uL3_B"/>
    <property type="match status" value="1"/>
</dbReference>
<dbReference type="AlphaFoldDB" id="A0A7W7YPL9"/>
<evidence type="ECO:0000256" key="1">
    <source>
        <dbReference type="ARBA" id="ARBA00006540"/>
    </source>
</evidence>
<reference evidence="10 11" key="1">
    <citation type="submission" date="2020-08" db="EMBL/GenBank/DDBJ databases">
        <title>Genomic Encyclopedia of Type Strains, Phase IV (KMG-IV): sequencing the most valuable type-strain genomes for metagenomic binning, comparative biology and taxonomic classification.</title>
        <authorList>
            <person name="Goeker M."/>
        </authorList>
    </citation>
    <scope>NUCLEOTIDE SEQUENCE [LARGE SCALE GENOMIC DNA]</scope>
    <source>
        <strain evidence="10 11">DSM 12251</strain>
    </source>
</reference>